<dbReference type="InterPro" id="IPR018170">
    <property type="entry name" value="Aldo/ket_reductase_CS"/>
</dbReference>
<keyword evidence="4" id="KW-1185">Reference proteome</keyword>
<name>A0A371R843_9PROT</name>
<feature type="chain" id="PRO_5016953678" evidence="1">
    <location>
        <begin position="21"/>
        <end position="316"/>
    </location>
</feature>
<evidence type="ECO:0000259" key="2">
    <source>
        <dbReference type="Pfam" id="PF00248"/>
    </source>
</evidence>
<dbReference type="Gene3D" id="3.20.20.100">
    <property type="entry name" value="NADP-dependent oxidoreductase domain"/>
    <property type="match status" value="1"/>
</dbReference>
<dbReference type="InterPro" id="IPR020471">
    <property type="entry name" value="AKR"/>
</dbReference>
<dbReference type="InterPro" id="IPR050523">
    <property type="entry name" value="AKR_Detox_Biosynth"/>
</dbReference>
<sequence>MRAMCRTACSGLAASATRHAMDTLPLTPNGPDIGRLAYGCWRFAATDVDTAHEKIVTALDAGMTLIDTADIYGADTDEGFGSAEALLGEVLEADSGLRGRMVLATKGGIWLGAPYDSSRDYLTAAFDRSLERLKVDQVDLYQLHRPDLLTPMAELAETLDSFVASGKTRYIGVSNFRADQIRALAAHMKAPIISVQNEFSVLCQDPIEDGVLSWCEENGALFMAWSPLGGGRLFSHDGTATDASVRETVARLAKEKVTDEASIALSFLSMCPGPVIPIIGTQNAERIAALGREPLPTLTRREWYDIVEAYRGGPMP</sequence>
<proteinExistence type="predicted"/>
<dbReference type="SUPFAM" id="SSF51430">
    <property type="entry name" value="NAD(P)-linked oxidoreductase"/>
    <property type="match status" value="1"/>
</dbReference>
<dbReference type="FunCoup" id="A0A371R843">
    <property type="interactions" value="10"/>
</dbReference>
<dbReference type="InterPro" id="IPR036812">
    <property type="entry name" value="NAD(P)_OxRdtase_dom_sf"/>
</dbReference>
<dbReference type="Proteomes" id="UP000264589">
    <property type="component" value="Unassembled WGS sequence"/>
</dbReference>
<accession>A0A371R843</accession>
<evidence type="ECO:0000256" key="1">
    <source>
        <dbReference type="SAM" id="SignalP"/>
    </source>
</evidence>
<dbReference type="PANTHER" id="PTHR43364:SF1">
    <property type="entry name" value="OXIDOREDUCTASE YDHF"/>
    <property type="match status" value="1"/>
</dbReference>
<organism evidence="3 4">
    <name type="scientific">Parvularcula marina</name>
    <dbReference type="NCBI Taxonomy" id="2292771"/>
    <lineage>
        <taxon>Bacteria</taxon>
        <taxon>Pseudomonadati</taxon>
        <taxon>Pseudomonadota</taxon>
        <taxon>Alphaproteobacteria</taxon>
        <taxon>Parvularculales</taxon>
        <taxon>Parvularculaceae</taxon>
        <taxon>Parvularcula</taxon>
    </lineage>
</organism>
<dbReference type="GO" id="GO:0005829">
    <property type="term" value="C:cytosol"/>
    <property type="evidence" value="ECO:0007669"/>
    <property type="project" value="TreeGrafter"/>
</dbReference>
<evidence type="ECO:0000313" key="4">
    <source>
        <dbReference type="Proteomes" id="UP000264589"/>
    </source>
</evidence>
<protein>
    <submittedName>
        <fullName evidence="3">Aldo/keto reductase</fullName>
    </submittedName>
</protein>
<feature type="domain" description="NADP-dependent oxidoreductase" evidence="2">
    <location>
        <begin position="35"/>
        <end position="290"/>
    </location>
</feature>
<evidence type="ECO:0000313" key="3">
    <source>
        <dbReference type="EMBL" id="RFB01588.1"/>
    </source>
</evidence>
<reference evidence="3 4" key="1">
    <citation type="submission" date="2018-08" db="EMBL/GenBank/DDBJ databases">
        <title>Parvularcula sp. SM1705, isolated from surface water of the South Sea China.</title>
        <authorList>
            <person name="Sun L."/>
        </authorList>
    </citation>
    <scope>NUCLEOTIDE SEQUENCE [LARGE SCALE GENOMIC DNA]</scope>
    <source>
        <strain evidence="3 4">SM1705</strain>
    </source>
</reference>
<dbReference type="EMBL" id="QUQO01000002">
    <property type="protein sequence ID" value="RFB01588.1"/>
    <property type="molecule type" value="Genomic_DNA"/>
</dbReference>
<dbReference type="Pfam" id="PF00248">
    <property type="entry name" value="Aldo_ket_red"/>
    <property type="match status" value="1"/>
</dbReference>
<dbReference type="PRINTS" id="PR00069">
    <property type="entry name" value="ALDKETRDTASE"/>
</dbReference>
<dbReference type="InParanoid" id="A0A371R843"/>
<dbReference type="AlphaFoldDB" id="A0A371R843"/>
<feature type="signal peptide" evidence="1">
    <location>
        <begin position="1"/>
        <end position="20"/>
    </location>
</feature>
<dbReference type="PANTHER" id="PTHR43364">
    <property type="entry name" value="NADH-SPECIFIC METHYLGLYOXAL REDUCTASE-RELATED"/>
    <property type="match status" value="1"/>
</dbReference>
<dbReference type="GO" id="GO:0016491">
    <property type="term" value="F:oxidoreductase activity"/>
    <property type="evidence" value="ECO:0007669"/>
    <property type="project" value="InterPro"/>
</dbReference>
<comment type="caution">
    <text evidence="3">The sequence shown here is derived from an EMBL/GenBank/DDBJ whole genome shotgun (WGS) entry which is preliminary data.</text>
</comment>
<gene>
    <name evidence="3" type="ORF">DX908_15010</name>
</gene>
<keyword evidence="1" id="KW-0732">Signal</keyword>
<dbReference type="InterPro" id="IPR023210">
    <property type="entry name" value="NADP_OxRdtase_dom"/>
</dbReference>
<dbReference type="PROSITE" id="PS00062">
    <property type="entry name" value="ALDOKETO_REDUCTASE_2"/>
    <property type="match status" value="1"/>
</dbReference>